<gene>
    <name evidence="2" type="ORF">HNQ61_001010</name>
</gene>
<feature type="chain" id="PRO_5032961874" evidence="1">
    <location>
        <begin position="30"/>
        <end position="776"/>
    </location>
</feature>
<dbReference type="AlphaFoldDB" id="A0A841GWC3"/>
<organism evidence="2 3">
    <name type="scientific">Longimicrobium terrae</name>
    <dbReference type="NCBI Taxonomy" id="1639882"/>
    <lineage>
        <taxon>Bacteria</taxon>
        <taxon>Pseudomonadati</taxon>
        <taxon>Gemmatimonadota</taxon>
        <taxon>Longimicrobiia</taxon>
        <taxon>Longimicrobiales</taxon>
        <taxon>Longimicrobiaceae</taxon>
        <taxon>Longimicrobium</taxon>
    </lineage>
</organism>
<keyword evidence="1" id="KW-0732">Signal</keyword>
<keyword evidence="3" id="KW-1185">Reference proteome</keyword>
<dbReference type="PROSITE" id="PS51257">
    <property type="entry name" value="PROKAR_LIPOPROTEIN"/>
    <property type="match status" value="1"/>
</dbReference>
<name>A0A841GWC3_9BACT</name>
<sequence length="776" mass="85182">MNTITPRRAYLPFAAALLAACTLAPLAAAQEARPAGWTMVVSGSHRWMHGRQQAAFARGGGEQTQIAIDSVRRDGARGERTLLIHMDTAASVTHDARGRLVRIDAPVEYRGSPGESALDSVTAIGWSVMEGGQLILPAARLWDLVPSLPAGAPRAGLRWTDPVDLHAVAGPYAQSLRGERVSIIVRDTMVQGRRMWIVRDSAAVRYEERWIRMERTLADSVGVERVADGIVRGRHLYDPALGLFRQRADTARYAGEATLRYPDGRRFRTPARYERTRAWMLYDSASLARREQEAMDAARRHNSGGMLRFADGEIEERLSKGDTVLRDSLIAAWNSARDPGARSAALLALGWHVGEEKQEEMAQLALLAGDTAYYVRHVVEGFYTGNRPPVNAAELQILLPFMNDPGLAFAFGIDLDPMYEDPRQGLLTDPPAVQPDSTRWSCTRAACELLMAQYDQAREPRLRALGLIARLAFDPARWGPVVLREGPANPYLAYAVMAVRGVAATWEAAAHAPIPEPGADWRAWLEWMDGRNPAYAAANPTLPRPGVRWDAAHRTTVRFQQVLTGRRIVDELHARLAAAESDSARLVFGTMLVGMDEAIHTPAQIAQMVQSASVADRALGMRQLPMLFRDAVPADSATAEVLVDRVLAIQIDAAQPWPDVDGKTARAWVTARGEGPIPALLRRDSLPPEVARRWGARVRLLSAAELAALPQREPGTRIRVSRPMVLGPFARVDLRFDSRYPRGADEAPAGNAGLWSAWLLKTPGGWVLVMQGGSIT</sequence>
<evidence type="ECO:0000313" key="3">
    <source>
        <dbReference type="Proteomes" id="UP000582837"/>
    </source>
</evidence>
<accession>A0A841GWC3</accession>
<dbReference type="RefSeq" id="WP_170037755.1">
    <property type="nucleotide sequence ID" value="NZ_JABDTL010000002.1"/>
</dbReference>
<dbReference type="Proteomes" id="UP000582837">
    <property type="component" value="Unassembled WGS sequence"/>
</dbReference>
<feature type="signal peptide" evidence="1">
    <location>
        <begin position="1"/>
        <end position="29"/>
    </location>
</feature>
<comment type="caution">
    <text evidence="2">The sequence shown here is derived from an EMBL/GenBank/DDBJ whole genome shotgun (WGS) entry which is preliminary data.</text>
</comment>
<evidence type="ECO:0000313" key="2">
    <source>
        <dbReference type="EMBL" id="MBB6069395.1"/>
    </source>
</evidence>
<protein>
    <submittedName>
        <fullName evidence="2">Uncharacterized protein</fullName>
    </submittedName>
</protein>
<proteinExistence type="predicted"/>
<evidence type="ECO:0000256" key="1">
    <source>
        <dbReference type="SAM" id="SignalP"/>
    </source>
</evidence>
<reference evidence="2 3" key="1">
    <citation type="submission" date="2020-08" db="EMBL/GenBank/DDBJ databases">
        <title>Genomic Encyclopedia of Type Strains, Phase IV (KMG-IV): sequencing the most valuable type-strain genomes for metagenomic binning, comparative biology and taxonomic classification.</title>
        <authorList>
            <person name="Goeker M."/>
        </authorList>
    </citation>
    <scope>NUCLEOTIDE SEQUENCE [LARGE SCALE GENOMIC DNA]</scope>
    <source>
        <strain evidence="2 3">DSM 29007</strain>
    </source>
</reference>
<dbReference type="EMBL" id="JACHIA010000002">
    <property type="protein sequence ID" value="MBB6069395.1"/>
    <property type="molecule type" value="Genomic_DNA"/>
</dbReference>